<name>A0A6C0GU28_9BACT</name>
<keyword evidence="3" id="KW-0106">Calcium</keyword>
<comment type="subunit">
    <text evidence="2">Monomer.</text>
</comment>
<keyword evidence="4" id="KW-0732">Signal</keyword>
<proteinExistence type="predicted"/>
<accession>A0A6C0GU28</accession>
<evidence type="ECO:0000313" key="5">
    <source>
        <dbReference type="EMBL" id="QHT71701.1"/>
    </source>
</evidence>
<protein>
    <submittedName>
        <fullName evidence="5">Uncharacterized protein</fullName>
    </submittedName>
</protein>
<evidence type="ECO:0000256" key="2">
    <source>
        <dbReference type="ARBA" id="ARBA00011245"/>
    </source>
</evidence>
<feature type="chain" id="PRO_5025364286" evidence="4">
    <location>
        <begin position="23"/>
        <end position="328"/>
    </location>
</feature>
<evidence type="ECO:0000256" key="3">
    <source>
        <dbReference type="ARBA" id="ARBA00022837"/>
    </source>
</evidence>
<dbReference type="InterPro" id="IPR014718">
    <property type="entry name" value="GH-type_carb-bd"/>
</dbReference>
<evidence type="ECO:0000256" key="1">
    <source>
        <dbReference type="ARBA" id="ARBA00001913"/>
    </source>
</evidence>
<dbReference type="EMBL" id="CP048222">
    <property type="protein sequence ID" value="QHT71701.1"/>
    <property type="molecule type" value="Genomic_DNA"/>
</dbReference>
<dbReference type="AlphaFoldDB" id="A0A6C0GU28"/>
<evidence type="ECO:0000313" key="6">
    <source>
        <dbReference type="Proteomes" id="UP000480178"/>
    </source>
</evidence>
<gene>
    <name evidence="5" type="ORF">GXP67_36060</name>
</gene>
<organism evidence="5 6">
    <name type="scientific">Rhodocytophaga rosea</name>
    <dbReference type="NCBI Taxonomy" id="2704465"/>
    <lineage>
        <taxon>Bacteria</taxon>
        <taxon>Pseudomonadati</taxon>
        <taxon>Bacteroidota</taxon>
        <taxon>Cytophagia</taxon>
        <taxon>Cytophagales</taxon>
        <taxon>Rhodocytophagaceae</taxon>
        <taxon>Rhodocytophaga</taxon>
    </lineage>
</organism>
<sequence length="328" mass="36948">MRRVLIMSCLLIGLVSAISIQADFPQAHITNGVIQATLYLPDAKNGYYQGTRFDWSGVIGSLTYKEHNYFGPWFEKHDPKIHDAITGPVEAFVPIGYEQAKPGDDFVIIGVGALRKGDAPKYHFANPYEITNPGKWSVSKKKDQVQFVHELKEATGYSYRYQKNVRLVKGKPQLILEHRLKNTGSRSIETKTYNHNFFVIDKEPTGPGILTTFPFEVEAKGGLGKEGLAEVQSKQIVYLRQLQKGENAFNNNVQGFGTTAKDYDFRIENQKSGAGVRITGDQPLSKIVFWSCYTTSCPEPYIDIQAKPGEEITWNITYEFYTLPNSSK</sequence>
<dbReference type="Gene3D" id="2.70.98.10">
    <property type="match status" value="1"/>
</dbReference>
<dbReference type="Proteomes" id="UP000480178">
    <property type="component" value="Chromosome"/>
</dbReference>
<dbReference type="GO" id="GO:0030246">
    <property type="term" value="F:carbohydrate binding"/>
    <property type="evidence" value="ECO:0007669"/>
    <property type="project" value="InterPro"/>
</dbReference>
<dbReference type="KEGG" id="rhoz:GXP67_36060"/>
<reference evidence="5 6" key="1">
    <citation type="submission" date="2020-01" db="EMBL/GenBank/DDBJ databases">
        <authorList>
            <person name="Kim M.K."/>
        </authorList>
    </citation>
    <scope>NUCLEOTIDE SEQUENCE [LARGE SCALE GENOMIC DNA]</scope>
    <source>
        <strain evidence="5 6">172606-1</strain>
    </source>
</reference>
<dbReference type="RefSeq" id="WP_162447631.1">
    <property type="nucleotide sequence ID" value="NZ_CP048222.1"/>
</dbReference>
<feature type="signal peptide" evidence="4">
    <location>
        <begin position="1"/>
        <end position="22"/>
    </location>
</feature>
<keyword evidence="6" id="KW-1185">Reference proteome</keyword>
<evidence type="ECO:0000256" key="4">
    <source>
        <dbReference type="SAM" id="SignalP"/>
    </source>
</evidence>
<comment type="cofactor">
    <cofactor evidence="1">
        <name>Ca(2+)</name>
        <dbReference type="ChEBI" id="CHEBI:29108"/>
    </cofactor>
</comment>